<organism evidence="6 7">
    <name type="scientific">Pseudomonas gingeri</name>
    <dbReference type="NCBI Taxonomy" id="117681"/>
    <lineage>
        <taxon>Bacteria</taxon>
        <taxon>Pseudomonadati</taxon>
        <taxon>Pseudomonadota</taxon>
        <taxon>Gammaproteobacteria</taxon>
        <taxon>Pseudomonadales</taxon>
        <taxon>Pseudomonadaceae</taxon>
        <taxon>Pseudomonas</taxon>
    </lineage>
</organism>
<dbReference type="AlphaFoldDB" id="A0A7Y8CHG9"/>
<dbReference type="PROSITE" id="PS00498">
    <property type="entry name" value="TYROSINASE_2"/>
    <property type="match status" value="1"/>
</dbReference>
<dbReference type="PANTHER" id="PTHR11474">
    <property type="entry name" value="TYROSINASE FAMILY MEMBER"/>
    <property type="match status" value="1"/>
</dbReference>
<dbReference type="InterPro" id="IPR050316">
    <property type="entry name" value="Tyrosinase/Hemocyanin"/>
</dbReference>
<dbReference type="PRINTS" id="PR00092">
    <property type="entry name" value="TYROSINASE"/>
</dbReference>
<evidence type="ECO:0000256" key="3">
    <source>
        <dbReference type="SAM" id="MobiDB-lite"/>
    </source>
</evidence>
<dbReference type="RefSeq" id="WP_017123871.1">
    <property type="nucleotide sequence ID" value="NZ_JACAQE010000013.1"/>
</dbReference>
<proteinExistence type="predicted"/>
<dbReference type="PROSITE" id="PS00497">
    <property type="entry name" value="TYROSINASE_1"/>
    <property type="match status" value="1"/>
</dbReference>
<keyword evidence="1" id="KW-0479">Metal-binding</keyword>
<keyword evidence="2" id="KW-0186">Copper</keyword>
<dbReference type="SUPFAM" id="SSF48056">
    <property type="entry name" value="Di-copper centre-containing domain"/>
    <property type="match status" value="1"/>
</dbReference>
<dbReference type="EMBL" id="JACAQE010000013">
    <property type="protein sequence ID" value="NWC18266.1"/>
    <property type="molecule type" value="Genomic_DNA"/>
</dbReference>
<dbReference type="Gene3D" id="1.10.1280.10">
    <property type="entry name" value="Di-copper center containing domain from catechol oxidase"/>
    <property type="match status" value="1"/>
</dbReference>
<evidence type="ECO:0000259" key="4">
    <source>
        <dbReference type="PROSITE" id="PS00497"/>
    </source>
</evidence>
<feature type="domain" description="Tyrosinase copper-binding" evidence="5">
    <location>
        <begin position="308"/>
        <end position="319"/>
    </location>
</feature>
<dbReference type="PANTHER" id="PTHR11474:SF76">
    <property type="entry name" value="SHKT DOMAIN-CONTAINING PROTEIN"/>
    <property type="match status" value="1"/>
</dbReference>
<comment type="caution">
    <text evidence="6">The sequence shown here is derived from an EMBL/GenBank/DDBJ whole genome shotgun (WGS) entry which is preliminary data.</text>
</comment>
<dbReference type="InterPro" id="IPR002227">
    <property type="entry name" value="Tyrosinase_Cu-bd"/>
</dbReference>
<dbReference type="Proteomes" id="UP000517547">
    <property type="component" value="Unassembled WGS sequence"/>
</dbReference>
<evidence type="ECO:0000259" key="5">
    <source>
        <dbReference type="PROSITE" id="PS00498"/>
    </source>
</evidence>
<dbReference type="GO" id="GO:0016491">
    <property type="term" value="F:oxidoreductase activity"/>
    <property type="evidence" value="ECO:0007669"/>
    <property type="project" value="InterPro"/>
</dbReference>
<evidence type="ECO:0000313" key="6">
    <source>
        <dbReference type="EMBL" id="NWC18266.1"/>
    </source>
</evidence>
<feature type="domain" description="Tyrosinase copper-binding" evidence="4">
    <location>
        <begin position="75"/>
        <end position="92"/>
    </location>
</feature>
<evidence type="ECO:0000256" key="2">
    <source>
        <dbReference type="ARBA" id="ARBA00023008"/>
    </source>
</evidence>
<dbReference type="Pfam" id="PF00264">
    <property type="entry name" value="Tyrosinase"/>
    <property type="match status" value="1"/>
</dbReference>
<accession>A0A7Y8CHG9</accession>
<reference evidence="6 7" key="1">
    <citation type="submission" date="2020-04" db="EMBL/GenBank/DDBJ databases">
        <title>Molecular characterization of pseudomonads from Agaricus bisporus reveal novel blotch 2 pathogens in Western Europe.</title>
        <authorList>
            <person name="Taparia T."/>
            <person name="Krijger M."/>
            <person name="Haynes E."/>
            <person name="Elpinstone J.G."/>
            <person name="Noble R."/>
            <person name="Van Der Wolf J."/>
        </authorList>
    </citation>
    <scope>NUCLEOTIDE SEQUENCE [LARGE SCALE GENOMIC DNA]</scope>
    <source>
        <strain evidence="6 7">IPO3738</strain>
    </source>
</reference>
<evidence type="ECO:0000313" key="7">
    <source>
        <dbReference type="Proteomes" id="UP000517547"/>
    </source>
</evidence>
<dbReference type="InterPro" id="IPR008922">
    <property type="entry name" value="Di-copper_centre_dom_sf"/>
</dbReference>
<evidence type="ECO:0000256" key="1">
    <source>
        <dbReference type="ARBA" id="ARBA00022723"/>
    </source>
</evidence>
<sequence>MSSTPRVRRSLSDIQYDYDHGKKDELEALILAWKGIKDLPASHPNSFFSIGGLHGEPFRGKGKTDAKWWGGYCQHGTVLFPSWHRAYLWRLEEALRSIPGCSNVTLPFWDECSEHSRENGLPSALTQESFVINGQKIDNPLRSFVFPQAITDELPVTPDNPIIYSKPEGYETVRYPLSGLVGTDADRAATALHNDQFKDPKKNTTYLNENVSTWLSGKIKIGGKWRGEVFSRFENCLDAPDYTLFSNTTSAGAKNKADPTGAHHVSLEEPHNFMHLAVGGFDYPNAGDSSAIPGANGDMGENETAGLDPVFFFHHCFIDYVFWTWQRRQGATDEFSIDPTDPGAGYKDAQPPAGDAGRDPDAILGLDTSLDPFVKADGKAFTTRDCINIEKQLGYVYGKGSLDAYAQPAKQLLFKAEAVQSAGKTLRVSRINRAKIRGSFLISAYAEVDGKREYLGTQPVLSRWHVEGCMNCQTHLEATATFKLPLNADNSAIEDSSIEVQVQTRDKVLKRPKTADLLSTGNAVADTPFQLETY</sequence>
<gene>
    <name evidence="6" type="ORF">HX845_31745</name>
</gene>
<feature type="region of interest" description="Disordered" evidence="3">
    <location>
        <begin position="333"/>
        <end position="358"/>
    </location>
</feature>
<protein>
    <submittedName>
        <fullName evidence="6">Tyrosinase family protein</fullName>
    </submittedName>
</protein>
<dbReference type="GO" id="GO:0046872">
    <property type="term" value="F:metal ion binding"/>
    <property type="evidence" value="ECO:0007669"/>
    <property type="project" value="UniProtKB-KW"/>
</dbReference>
<name>A0A7Y8CHG9_9PSED</name>